<reference evidence="3" key="1">
    <citation type="journal article" date="2019" name="Int. J. Syst. Evol. Microbiol.">
        <title>The Global Catalogue of Microorganisms (GCM) 10K type strain sequencing project: providing services to taxonomists for standard genome sequencing and annotation.</title>
        <authorList>
            <consortium name="The Broad Institute Genomics Platform"/>
            <consortium name="The Broad Institute Genome Sequencing Center for Infectious Disease"/>
            <person name="Wu L."/>
            <person name="Ma J."/>
        </authorList>
    </citation>
    <scope>NUCLEOTIDE SEQUENCE [LARGE SCALE GENOMIC DNA]</scope>
    <source>
        <strain evidence="3">JCM 18952</strain>
    </source>
</reference>
<name>A0ABP9TT70_9MICC</name>
<keyword evidence="3" id="KW-1185">Reference proteome</keyword>
<comment type="caution">
    <text evidence="2">The sequence shown here is derived from an EMBL/GenBank/DDBJ whole genome shotgun (WGS) entry which is preliminary data.</text>
</comment>
<keyword evidence="1" id="KW-1133">Transmembrane helix</keyword>
<sequence length="98" mass="10355">MGVHLSPTIDLGIVTMSWGPLLIVALFTILLVRGAKLSATVGNIVTVINIGVVLFVIVAGFSYVMAEKYAPCIPETIPASGQDTTDVLKQSLFAFVGY</sequence>
<feature type="transmembrane region" description="Helical" evidence="1">
    <location>
        <begin position="12"/>
        <end position="32"/>
    </location>
</feature>
<dbReference type="Proteomes" id="UP001501257">
    <property type="component" value="Unassembled WGS sequence"/>
</dbReference>
<protein>
    <submittedName>
        <fullName evidence="2">Uncharacterized protein</fullName>
    </submittedName>
</protein>
<evidence type="ECO:0000256" key="1">
    <source>
        <dbReference type="SAM" id="Phobius"/>
    </source>
</evidence>
<keyword evidence="1" id="KW-0472">Membrane</keyword>
<dbReference type="Gene3D" id="1.20.1740.10">
    <property type="entry name" value="Amino acid/polyamine transporter I"/>
    <property type="match status" value="1"/>
</dbReference>
<keyword evidence="1" id="KW-0812">Transmembrane</keyword>
<accession>A0ABP9TT70</accession>
<organism evidence="2 3">
    <name type="scientific">Paeniglutamicibacter antarcticus</name>
    <dbReference type="NCBI Taxonomy" id="494023"/>
    <lineage>
        <taxon>Bacteria</taxon>
        <taxon>Bacillati</taxon>
        <taxon>Actinomycetota</taxon>
        <taxon>Actinomycetes</taxon>
        <taxon>Micrococcales</taxon>
        <taxon>Micrococcaceae</taxon>
        <taxon>Paeniglutamicibacter</taxon>
    </lineage>
</organism>
<evidence type="ECO:0000313" key="3">
    <source>
        <dbReference type="Proteomes" id="UP001501257"/>
    </source>
</evidence>
<gene>
    <name evidence="2" type="ORF">GCM10025778_26930</name>
</gene>
<feature type="transmembrane region" description="Helical" evidence="1">
    <location>
        <begin position="44"/>
        <end position="66"/>
    </location>
</feature>
<dbReference type="EMBL" id="BAABLK010000035">
    <property type="protein sequence ID" value="GAA5228160.1"/>
    <property type="molecule type" value="Genomic_DNA"/>
</dbReference>
<evidence type="ECO:0000313" key="2">
    <source>
        <dbReference type="EMBL" id="GAA5228160.1"/>
    </source>
</evidence>
<proteinExistence type="predicted"/>